<accession>A0A6A6ZKR0</accession>
<evidence type="ECO:0000256" key="2">
    <source>
        <dbReference type="ARBA" id="ARBA00022771"/>
    </source>
</evidence>
<dbReference type="SMART" id="SM00249">
    <property type="entry name" value="PHD"/>
    <property type="match status" value="1"/>
</dbReference>
<protein>
    <recommendedName>
        <fullName evidence="5">Zinc finger PHD-type domain-containing protein</fullName>
    </recommendedName>
</protein>
<dbReference type="EMBL" id="MU006239">
    <property type="protein sequence ID" value="KAF2820805.1"/>
    <property type="molecule type" value="Genomic_DNA"/>
</dbReference>
<dbReference type="GO" id="GO:0008270">
    <property type="term" value="F:zinc ion binding"/>
    <property type="evidence" value="ECO:0007669"/>
    <property type="project" value="UniProtKB-KW"/>
</dbReference>
<dbReference type="Proteomes" id="UP000799424">
    <property type="component" value="Unassembled WGS sequence"/>
</dbReference>
<feature type="region of interest" description="Disordered" evidence="4">
    <location>
        <begin position="1"/>
        <end position="36"/>
    </location>
</feature>
<evidence type="ECO:0000256" key="3">
    <source>
        <dbReference type="ARBA" id="ARBA00022833"/>
    </source>
</evidence>
<dbReference type="InterPro" id="IPR001965">
    <property type="entry name" value="Znf_PHD"/>
</dbReference>
<gene>
    <name evidence="6" type="ORF">CC86DRAFT_386852</name>
</gene>
<evidence type="ECO:0000256" key="4">
    <source>
        <dbReference type="SAM" id="MobiDB-lite"/>
    </source>
</evidence>
<dbReference type="CDD" id="cd15489">
    <property type="entry name" value="PHD_SF"/>
    <property type="match status" value="1"/>
</dbReference>
<dbReference type="AlphaFoldDB" id="A0A6A6ZKR0"/>
<proteinExistence type="predicted"/>
<reference evidence="6" key="1">
    <citation type="journal article" date="2020" name="Stud. Mycol.">
        <title>101 Dothideomycetes genomes: a test case for predicting lifestyles and emergence of pathogens.</title>
        <authorList>
            <person name="Haridas S."/>
            <person name="Albert R."/>
            <person name="Binder M."/>
            <person name="Bloem J."/>
            <person name="Labutti K."/>
            <person name="Salamov A."/>
            <person name="Andreopoulos B."/>
            <person name="Baker S."/>
            <person name="Barry K."/>
            <person name="Bills G."/>
            <person name="Bluhm B."/>
            <person name="Cannon C."/>
            <person name="Castanera R."/>
            <person name="Culley D."/>
            <person name="Daum C."/>
            <person name="Ezra D."/>
            <person name="Gonzalez J."/>
            <person name="Henrissat B."/>
            <person name="Kuo A."/>
            <person name="Liang C."/>
            <person name="Lipzen A."/>
            <person name="Lutzoni F."/>
            <person name="Magnuson J."/>
            <person name="Mondo S."/>
            <person name="Nolan M."/>
            <person name="Ohm R."/>
            <person name="Pangilinan J."/>
            <person name="Park H.-J."/>
            <person name="Ramirez L."/>
            <person name="Alfaro M."/>
            <person name="Sun H."/>
            <person name="Tritt A."/>
            <person name="Yoshinaga Y."/>
            <person name="Zwiers L.-H."/>
            <person name="Turgeon B."/>
            <person name="Goodwin S."/>
            <person name="Spatafora J."/>
            <person name="Crous P."/>
            <person name="Grigoriev I."/>
        </authorList>
    </citation>
    <scope>NUCLEOTIDE SEQUENCE</scope>
    <source>
        <strain evidence="6">CBS 113818</strain>
    </source>
</reference>
<evidence type="ECO:0000313" key="6">
    <source>
        <dbReference type="EMBL" id="KAF2820805.1"/>
    </source>
</evidence>
<sequence>MVKRKQHASVQSPGHRPAAKRAKGGPATKCARSAKTKLQPHTINDELLKRVIVLIDDEAWKNNEDTLDRSQSRFAWVHWEDGDSCIVYKIERRGGRFLVLCCPPVNLGFANEILLNTSVVANFQLVDPEAIDAEVQAESWKDRHQCSKHVGDDHFWGSEKCHTCSKQLGSNKAYLFCHGCSCSFHTSCISDTALSYRGDGSVRIVDGDDSLQCPACSALLLDPVPHLHGTDVSGVVYLEFDMGTVRSRCKGTFLSATHYLLDDSDSPKPLVTIDPVSKAIHFERRVGDGLIAIEPLKMIICSNAQPPDGFSTEAIMTSYFQKIIKAMLWKFEGPLLDTATVQITLAVALPSG</sequence>
<organism evidence="6 7">
    <name type="scientific">Ophiobolus disseminans</name>
    <dbReference type="NCBI Taxonomy" id="1469910"/>
    <lineage>
        <taxon>Eukaryota</taxon>
        <taxon>Fungi</taxon>
        <taxon>Dikarya</taxon>
        <taxon>Ascomycota</taxon>
        <taxon>Pezizomycotina</taxon>
        <taxon>Dothideomycetes</taxon>
        <taxon>Pleosporomycetidae</taxon>
        <taxon>Pleosporales</taxon>
        <taxon>Pleosporineae</taxon>
        <taxon>Phaeosphaeriaceae</taxon>
        <taxon>Ophiobolus</taxon>
    </lineage>
</organism>
<feature type="domain" description="Zinc finger PHD-type" evidence="5">
    <location>
        <begin position="160"/>
        <end position="217"/>
    </location>
</feature>
<name>A0A6A6ZKR0_9PLEO</name>
<evidence type="ECO:0000256" key="1">
    <source>
        <dbReference type="ARBA" id="ARBA00022723"/>
    </source>
</evidence>
<keyword evidence="3" id="KW-0862">Zinc</keyword>
<keyword evidence="7" id="KW-1185">Reference proteome</keyword>
<evidence type="ECO:0000313" key="7">
    <source>
        <dbReference type="Proteomes" id="UP000799424"/>
    </source>
</evidence>
<keyword evidence="2" id="KW-0863">Zinc-finger</keyword>
<evidence type="ECO:0000259" key="5">
    <source>
        <dbReference type="SMART" id="SM00249"/>
    </source>
</evidence>
<keyword evidence="1" id="KW-0479">Metal-binding</keyword>